<dbReference type="AlphaFoldDB" id="A0A0E0BYC8"/>
<dbReference type="Proteomes" id="UP000008021">
    <property type="component" value="Chromosome 1"/>
</dbReference>
<dbReference type="PANTHER" id="PTHR46667:SF6">
    <property type="entry name" value="OS01G0185100 PROTEIN"/>
    <property type="match status" value="1"/>
</dbReference>
<name>A0A0E0BYC8_9ORYZ</name>
<dbReference type="EnsemblPlants" id="OMERI01G05770.1">
    <property type="protein sequence ID" value="OMERI01G05770.1"/>
    <property type="gene ID" value="OMERI01G05770"/>
</dbReference>
<sequence>MALVQVGMGLGRVVLLVGAGMAGSVVIRDGRFADFVAGLQEALRDNDGGGSGSGGGGGGGVIDQIEEVVKKATMEVNQMISQPVTVITVDPAGNGFVTTLIAPAAAAGALTYGYMRWKGISIASLMYVTKQNMANAVASMTKHLEQVQSSLAAAKRHLTQRIQHLDDKLDQQKQISGQIKEEVTGARLKLQDIGSEMQKIKQVAHGLGGKLDSIEAKQNYSLAGVMYLVEFIEQNGGRLPRSVEHLQRTARLSGITGDQKQLQGLGQLLAIESATPVGSGLHCTSARLFKAVA</sequence>
<accession>A0A0E0BYC8</accession>
<reference evidence="2" key="2">
    <citation type="submission" date="2018-05" db="EMBL/GenBank/DDBJ databases">
        <title>OmerRS3 (Oryza meridionalis Reference Sequence Version 3).</title>
        <authorList>
            <person name="Zhang J."/>
            <person name="Kudrna D."/>
            <person name="Lee S."/>
            <person name="Talag J."/>
            <person name="Welchert J."/>
            <person name="Wing R.A."/>
        </authorList>
    </citation>
    <scope>NUCLEOTIDE SEQUENCE [LARGE SCALE GENOMIC DNA]</scope>
    <source>
        <strain evidence="2">cv. OR44</strain>
    </source>
</reference>
<dbReference type="InterPro" id="IPR012458">
    <property type="entry name" value="DUF1664"/>
</dbReference>
<dbReference type="eggNOG" id="ENOG502QRN8">
    <property type="taxonomic scope" value="Eukaryota"/>
</dbReference>
<proteinExistence type="predicted"/>
<dbReference type="Pfam" id="PF07889">
    <property type="entry name" value="DUF1664"/>
    <property type="match status" value="1"/>
</dbReference>
<dbReference type="PANTHER" id="PTHR46667">
    <property type="entry name" value="OS05G0182700 PROTEIN"/>
    <property type="match status" value="1"/>
</dbReference>
<organism evidence="2">
    <name type="scientific">Oryza meridionalis</name>
    <dbReference type="NCBI Taxonomy" id="40149"/>
    <lineage>
        <taxon>Eukaryota</taxon>
        <taxon>Viridiplantae</taxon>
        <taxon>Streptophyta</taxon>
        <taxon>Embryophyta</taxon>
        <taxon>Tracheophyta</taxon>
        <taxon>Spermatophyta</taxon>
        <taxon>Magnoliopsida</taxon>
        <taxon>Liliopsida</taxon>
        <taxon>Poales</taxon>
        <taxon>Poaceae</taxon>
        <taxon>BOP clade</taxon>
        <taxon>Oryzoideae</taxon>
        <taxon>Oryzeae</taxon>
        <taxon>Oryzinae</taxon>
        <taxon>Oryza</taxon>
    </lineage>
</organism>
<dbReference type="HOGENOM" id="CLU_056257_0_1_1"/>
<reference evidence="2" key="1">
    <citation type="submission" date="2015-04" db="UniProtKB">
        <authorList>
            <consortium name="EnsemblPlants"/>
        </authorList>
    </citation>
    <scope>IDENTIFICATION</scope>
</reference>
<keyword evidence="3" id="KW-1185">Reference proteome</keyword>
<evidence type="ECO:0000313" key="3">
    <source>
        <dbReference type="Proteomes" id="UP000008021"/>
    </source>
</evidence>
<protein>
    <recommendedName>
        <fullName evidence="1">DUF1664 domain-containing protein</fullName>
    </recommendedName>
</protein>
<evidence type="ECO:0000259" key="1">
    <source>
        <dbReference type="Pfam" id="PF07889"/>
    </source>
</evidence>
<evidence type="ECO:0000313" key="2">
    <source>
        <dbReference type="EnsemblPlants" id="OMERI01G05770.1"/>
    </source>
</evidence>
<dbReference type="Gramene" id="OMERI01G05770.1">
    <property type="protein sequence ID" value="OMERI01G05770.1"/>
    <property type="gene ID" value="OMERI01G05770"/>
</dbReference>
<feature type="domain" description="DUF1664" evidence="1">
    <location>
        <begin position="97"/>
        <end position="218"/>
    </location>
</feature>